<proteinExistence type="predicted"/>
<evidence type="ECO:0000259" key="1">
    <source>
        <dbReference type="Pfam" id="PF13274"/>
    </source>
</evidence>
<evidence type="ECO:0000313" key="2">
    <source>
        <dbReference type="EMBL" id="PPS23147.1"/>
    </source>
</evidence>
<sequence length="150" mass="17337">MQFKSIEIAAYIYNRCINKNFSGINNTKIQKLLYCCYGSVLAANSDRLCDEYPRAWNYGPVFPKVFKFINKKGIENLSEVGIPNIPDDIKNIMDITIDFFGKFSSTQLSNWSHEEGSPWHSVIVLQKNKYGAFIPDDSIKDYFEHYVITK</sequence>
<accession>A0ABX5BAE4</accession>
<dbReference type="InterPro" id="IPR025272">
    <property type="entry name" value="SocA_Panacea"/>
</dbReference>
<feature type="domain" description="Antitoxin SocA-like Panacea" evidence="1">
    <location>
        <begin position="29"/>
        <end position="120"/>
    </location>
</feature>
<dbReference type="RefSeq" id="WP_104617818.1">
    <property type="nucleotide sequence ID" value="NZ_JJMJ01000016.1"/>
</dbReference>
<protein>
    <recommendedName>
        <fullName evidence="1">Antitoxin SocA-like Panacea domain-containing protein</fullName>
    </recommendedName>
</protein>
<dbReference type="EMBL" id="JJMJ01000016">
    <property type="protein sequence ID" value="PPS23147.1"/>
    <property type="molecule type" value="Genomic_DNA"/>
</dbReference>
<evidence type="ECO:0000313" key="3">
    <source>
        <dbReference type="Proteomes" id="UP000238924"/>
    </source>
</evidence>
<keyword evidence="3" id="KW-1185">Reference proteome</keyword>
<comment type="caution">
    <text evidence="2">The sequence shown here is derived from an EMBL/GenBank/DDBJ whole genome shotgun (WGS) entry which is preliminary data.</text>
</comment>
<dbReference type="Pfam" id="PF13274">
    <property type="entry name" value="SocA_Panacea"/>
    <property type="match status" value="1"/>
</dbReference>
<dbReference type="Proteomes" id="UP000238924">
    <property type="component" value="Unassembled WGS sequence"/>
</dbReference>
<gene>
    <name evidence="2" type="ORF">DJ52_00765</name>
</gene>
<reference evidence="2 3" key="1">
    <citation type="submission" date="2014-04" db="EMBL/GenBank/DDBJ databases">
        <title>Whole genome sequence of 'Brachyspira hampsonii' D13-03603F2.</title>
        <authorList>
            <person name="Patterson A.H."/>
            <person name="Chaban B."/>
            <person name="Fernando C."/>
            <person name="Harding J.C."/>
            <person name="Hill J.E."/>
        </authorList>
    </citation>
    <scope>NUCLEOTIDE SEQUENCE [LARGE SCALE GENOMIC DNA]</scope>
    <source>
        <strain evidence="2 3">D13-03603F2</strain>
    </source>
</reference>
<name>A0ABX5BAE4_9SPIR</name>
<organism evidence="2 3">
    <name type="scientific">Brachyspira murdochii</name>
    <dbReference type="NCBI Taxonomy" id="84378"/>
    <lineage>
        <taxon>Bacteria</taxon>
        <taxon>Pseudomonadati</taxon>
        <taxon>Spirochaetota</taxon>
        <taxon>Spirochaetia</taxon>
        <taxon>Brachyspirales</taxon>
        <taxon>Brachyspiraceae</taxon>
        <taxon>Brachyspira</taxon>
    </lineage>
</organism>